<evidence type="ECO:0000313" key="2">
    <source>
        <dbReference type="Proteomes" id="UP001159363"/>
    </source>
</evidence>
<gene>
    <name evidence="1" type="ORF">PR048_013623</name>
</gene>
<sequence>MCEKDLRFNSTIQYFRLGIPTTWGKQQNYSNDCSICSVDVEKYQKLNKKSRFIYFPVAQSSAIPEEHGSDIDMDDTPLLFYQSEMNGRVRYLDL</sequence>
<comment type="caution">
    <text evidence="1">The sequence shown here is derived from an EMBL/GenBank/DDBJ whole genome shotgun (WGS) entry which is preliminary data.</text>
</comment>
<accession>A0ABQ9HU83</accession>
<reference evidence="1 2" key="1">
    <citation type="submission" date="2023-02" db="EMBL/GenBank/DDBJ databases">
        <title>LHISI_Scaffold_Assembly.</title>
        <authorList>
            <person name="Stuart O.P."/>
            <person name="Cleave R."/>
            <person name="Magrath M.J.L."/>
            <person name="Mikheyev A.S."/>
        </authorList>
    </citation>
    <scope>NUCLEOTIDE SEQUENCE [LARGE SCALE GENOMIC DNA]</scope>
    <source>
        <strain evidence="1">Daus_M_001</strain>
        <tissue evidence="1">Leg muscle</tissue>
    </source>
</reference>
<evidence type="ECO:0000313" key="1">
    <source>
        <dbReference type="EMBL" id="KAJ8887408.1"/>
    </source>
</evidence>
<keyword evidence="2" id="KW-1185">Reference proteome</keyword>
<dbReference type="EMBL" id="JARBHB010000004">
    <property type="protein sequence ID" value="KAJ8887408.1"/>
    <property type="molecule type" value="Genomic_DNA"/>
</dbReference>
<protein>
    <submittedName>
        <fullName evidence="1">Uncharacterized protein</fullName>
    </submittedName>
</protein>
<name>A0ABQ9HU83_9NEOP</name>
<organism evidence="1 2">
    <name type="scientific">Dryococelus australis</name>
    <dbReference type="NCBI Taxonomy" id="614101"/>
    <lineage>
        <taxon>Eukaryota</taxon>
        <taxon>Metazoa</taxon>
        <taxon>Ecdysozoa</taxon>
        <taxon>Arthropoda</taxon>
        <taxon>Hexapoda</taxon>
        <taxon>Insecta</taxon>
        <taxon>Pterygota</taxon>
        <taxon>Neoptera</taxon>
        <taxon>Polyneoptera</taxon>
        <taxon>Phasmatodea</taxon>
        <taxon>Verophasmatodea</taxon>
        <taxon>Anareolatae</taxon>
        <taxon>Phasmatidae</taxon>
        <taxon>Eurycanthinae</taxon>
        <taxon>Dryococelus</taxon>
    </lineage>
</organism>
<proteinExistence type="predicted"/>
<dbReference type="Proteomes" id="UP001159363">
    <property type="component" value="Chromosome X"/>
</dbReference>